<comment type="caution">
    <text evidence="2">The sequence shown here is derived from an EMBL/GenBank/DDBJ whole genome shotgun (WGS) entry which is preliminary data.</text>
</comment>
<proteinExistence type="predicted"/>
<feature type="transmembrane region" description="Helical" evidence="1">
    <location>
        <begin position="12"/>
        <end position="35"/>
    </location>
</feature>
<keyword evidence="1" id="KW-0812">Transmembrane</keyword>
<dbReference type="EMBL" id="MCFL01000011">
    <property type="protein sequence ID" value="ORZ37770.1"/>
    <property type="molecule type" value="Genomic_DNA"/>
</dbReference>
<accession>A0A1Y2HT42</accession>
<dbReference type="Proteomes" id="UP000193411">
    <property type="component" value="Unassembled WGS sequence"/>
</dbReference>
<organism evidence="2 3">
    <name type="scientific">Catenaria anguillulae PL171</name>
    <dbReference type="NCBI Taxonomy" id="765915"/>
    <lineage>
        <taxon>Eukaryota</taxon>
        <taxon>Fungi</taxon>
        <taxon>Fungi incertae sedis</taxon>
        <taxon>Blastocladiomycota</taxon>
        <taxon>Blastocladiomycetes</taxon>
        <taxon>Blastocladiales</taxon>
        <taxon>Catenariaceae</taxon>
        <taxon>Catenaria</taxon>
    </lineage>
</organism>
<dbReference type="AlphaFoldDB" id="A0A1Y2HT42"/>
<protein>
    <submittedName>
        <fullName evidence="2">Uncharacterized protein</fullName>
    </submittedName>
</protein>
<keyword evidence="1" id="KW-1133">Transmembrane helix</keyword>
<name>A0A1Y2HT42_9FUNG</name>
<keyword evidence="1" id="KW-0472">Membrane</keyword>
<evidence type="ECO:0000313" key="2">
    <source>
        <dbReference type="EMBL" id="ORZ37770.1"/>
    </source>
</evidence>
<evidence type="ECO:0000313" key="3">
    <source>
        <dbReference type="Proteomes" id="UP000193411"/>
    </source>
</evidence>
<evidence type="ECO:0000256" key="1">
    <source>
        <dbReference type="SAM" id="Phobius"/>
    </source>
</evidence>
<gene>
    <name evidence="2" type="ORF">BCR44DRAFT_1429920</name>
</gene>
<keyword evidence="3" id="KW-1185">Reference proteome</keyword>
<reference evidence="2 3" key="1">
    <citation type="submission" date="2016-07" db="EMBL/GenBank/DDBJ databases">
        <title>Pervasive Adenine N6-methylation of Active Genes in Fungi.</title>
        <authorList>
            <consortium name="DOE Joint Genome Institute"/>
            <person name="Mondo S.J."/>
            <person name="Dannebaum R.O."/>
            <person name="Kuo R.C."/>
            <person name="Labutti K."/>
            <person name="Haridas S."/>
            <person name="Kuo A."/>
            <person name="Salamov A."/>
            <person name="Ahrendt S.R."/>
            <person name="Lipzen A."/>
            <person name="Sullivan W."/>
            <person name="Andreopoulos W.B."/>
            <person name="Clum A."/>
            <person name="Lindquist E."/>
            <person name="Daum C."/>
            <person name="Ramamoorthy G.K."/>
            <person name="Gryganskyi A."/>
            <person name="Culley D."/>
            <person name="Magnuson J.K."/>
            <person name="James T.Y."/>
            <person name="O'Malley M.A."/>
            <person name="Stajich J.E."/>
            <person name="Spatafora J.W."/>
            <person name="Visel A."/>
            <person name="Grigoriev I.V."/>
        </authorList>
    </citation>
    <scope>NUCLEOTIDE SEQUENCE [LARGE SCALE GENOMIC DNA]</scope>
    <source>
        <strain evidence="2 3">PL171</strain>
    </source>
</reference>
<sequence length="92" mass="10629">MYRCFLLQFNRQAFWILDVGPSLHALMAWLASGAVCSFQKHMRSLVPSKSAARTIRCFPMHACTLFAAQNLIRWVCDVAWPWTTLNRWDPAV</sequence>